<organism evidence="1">
    <name type="scientific">uncultured spirochete</name>
    <dbReference type="NCBI Taxonomy" id="156406"/>
    <lineage>
        <taxon>Bacteria</taxon>
        <taxon>Pseudomonadati</taxon>
        <taxon>Spirochaetota</taxon>
        <taxon>Spirochaetia</taxon>
        <taxon>Spirochaetales</taxon>
        <taxon>environmental samples</taxon>
    </lineage>
</organism>
<gene>
    <name evidence="1" type="ORF">SPIRO4BDMA_50783</name>
</gene>
<accession>A0A3P3XSL1</accession>
<evidence type="ECO:0000313" key="1">
    <source>
        <dbReference type="EMBL" id="SLM19268.1"/>
    </source>
</evidence>
<protein>
    <submittedName>
        <fullName evidence="1">Uncharacterized protein</fullName>
    </submittedName>
</protein>
<dbReference type="EMBL" id="FWDO01000005">
    <property type="protein sequence ID" value="SLM19268.1"/>
    <property type="molecule type" value="Genomic_DNA"/>
</dbReference>
<proteinExistence type="predicted"/>
<sequence length="298" mass="32866">MISFENWKRGFLITVAGQRLLWHTTKRPAVFVHRTGEMKSAWRGAGTCMSAIVLDGGTSFAFSSKLVMREEFRGLGTFAAIFSLYFSSPDPEIDSLRLRFHDVPRAQWNGLGPRASHVVHGRIELPSQVQTAAFALDGRFLQCQSTGARSLYFGDGSFVLTLDLPAEVHVGYAHNPAEACSLWHGWDQRVQSQRGGTGPLTHGASQEAVRIMSKDAAGLLGSLSFSGAEPEAFQHLNLSIAKSACGQEDWKIADLMLCQPDLTLPPIFRREIPQGLNMSGNRMRAQNRYARIRSGFAQ</sequence>
<reference evidence="1" key="1">
    <citation type="submission" date="2017-02" db="EMBL/GenBank/DDBJ databases">
        <authorList>
            <person name="Regsiter A."/>
            <person name="William W."/>
        </authorList>
    </citation>
    <scope>NUCLEOTIDE SEQUENCE</scope>
    <source>
        <strain evidence="1">BdmA 4</strain>
    </source>
</reference>
<dbReference type="AlphaFoldDB" id="A0A3P3XSL1"/>
<name>A0A3P3XSL1_9SPIR</name>